<evidence type="ECO:0000313" key="7">
    <source>
        <dbReference type="Proteomes" id="UP000301870"/>
    </source>
</evidence>
<keyword evidence="7" id="KW-1185">Reference proteome</keyword>
<dbReference type="PANTHER" id="PTHR11552">
    <property type="entry name" value="GLUCOSE-METHANOL-CHOLINE GMC OXIDOREDUCTASE"/>
    <property type="match status" value="1"/>
</dbReference>
<evidence type="ECO:0000256" key="4">
    <source>
        <dbReference type="ARBA" id="ARBA00022827"/>
    </source>
</evidence>
<dbReference type="InterPro" id="IPR007867">
    <property type="entry name" value="GMC_OxRtase_C"/>
</dbReference>
<comment type="similarity">
    <text evidence="2">Belongs to the GMC oxidoreductase family.</text>
</comment>
<dbReference type="GO" id="GO:0016614">
    <property type="term" value="F:oxidoreductase activity, acting on CH-OH group of donors"/>
    <property type="evidence" value="ECO:0007669"/>
    <property type="project" value="InterPro"/>
</dbReference>
<comment type="cofactor">
    <cofactor evidence="1 5">
        <name>FAD</name>
        <dbReference type="ChEBI" id="CHEBI:57692"/>
    </cofactor>
</comment>
<dbReference type="KEGG" id="sliu:111359564"/>
<evidence type="ECO:0000256" key="5">
    <source>
        <dbReference type="PIRSR" id="PIRSR000137-2"/>
    </source>
</evidence>
<dbReference type="OrthoDB" id="269227at2759"/>
<dbReference type="Gene3D" id="3.50.50.60">
    <property type="entry name" value="FAD/NAD(P)-binding domain"/>
    <property type="match status" value="1"/>
</dbReference>
<dbReference type="Proteomes" id="UP000301870">
    <property type="component" value="Chromosome 29"/>
</dbReference>
<dbReference type="AlphaFoldDB" id="A0A9J7EHD7"/>
<evidence type="ECO:0000259" key="6">
    <source>
        <dbReference type="PROSITE" id="PS00624"/>
    </source>
</evidence>
<dbReference type="SUPFAM" id="SSF51905">
    <property type="entry name" value="FAD/NAD(P)-binding domain"/>
    <property type="match status" value="1"/>
</dbReference>
<dbReference type="InterPro" id="IPR012132">
    <property type="entry name" value="GMC_OxRdtase"/>
</dbReference>
<dbReference type="Pfam" id="PF00732">
    <property type="entry name" value="GMC_oxred_N"/>
    <property type="match status" value="1"/>
</dbReference>
<accession>A0A9J7EHD7</accession>
<protein>
    <submittedName>
        <fullName evidence="8">Glucose dehydrogenase [FAD, quinone]-like</fullName>
    </submittedName>
</protein>
<feature type="domain" description="Glucose-methanol-choline oxidoreductase N-terminal" evidence="6">
    <location>
        <begin position="297"/>
        <end position="311"/>
    </location>
</feature>
<dbReference type="Gene3D" id="3.30.560.10">
    <property type="entry name" value="Glucose Oxidase, domain 3"/>
    <property type="match status" value="1"/>
</dbReference>
<evidence type="ECO:0000256" key="1">
    <source>
        <dbReference type="ARBA" id="ARBA00001974"/>
    </source>
</evidence>
<dbReference type="Pfam" id="PF05199">
    <property type="entry name" value="GMC_oxred_C"/>
    <property type="match status" value="1"/>
</dbReference>
<proteinExistence type="inferred from homology"/>
<sequence length="575" mass="63460">MNTTAQLAQIANVQSAFSVLAMLNMYGYLYPEDAKVSDGDTYDYIVIGGGTAGCVVAARLAEANFKTLIIEAGPNPSIDNNLPGLVTYLINSHSTWNFTTLDDGFTEKCHQQAGVYDRGYVLGGSGAVDYMIYSRGNPRDYERFSIASNDPSWNWTNMQKYFKKSEKLYDTRVLKSRYGKYHGTEGNIGVTKENRSVCDEYLEAYKNAGEPVVLDGIGAGILGYSTALYHIAEGVRTETATGYLTPIKDNPNLHITRGSMATKIIFDDNKTAVGVEFVKNGQTITVKARKEVILTAGPFKSPQLLMLSGIGPKDDLEGMNIDVISNLPVGRNLQNSIGPMMCFKTNREANPEPFDAHQLVAPMIIGNTALNKSSHHPDYVTVNFIVDDYSYFLSFCAFTIGLENSVCDRIYSLADNKQMLLTVLLNVIPKSQGVVKLRSTDPFDQPQIFNGYYSNDEDLDAVVEYMKDYVRIEGFSKFQSMGLEFLKATDKCDQFEFGSTEYWRCYALCMVASTIFHCGTCPMGTVVDNQLNVIGVHRLRVVDASVIPNPVSGSIFAPLVAVAERASDLIIKSTH</sequence>
<dbReference type="GO" id="GO:0050660">
    <property type="term" value="F:flavin adenine dinucleotide binding"/>
    <property type="evidence" value="ECO:0007669"/>
    <property type="project" value="InterPro"/>
</dbReference>
<dbReference type="InterPro" id="IPR036188">
    <property type="entry name" value="FAD/NAD-bd_sf"/>
</dbReference>
<evidence type="ECO:0000256" key="3">
    <source>
        <dbReference type="ARBA" id="ARBA00022630"/>
    </source>
</evidence>
<evidence type="ECO:0000256" key="2">
    <source>
        <dbReference type="ARBA" id="ARBA00010790"/>
    </source>
</evidence>
<reference evidence="8" key="1">
    <citation type="submission" date="2025-08" db="UniProtKB">
        <authorList>
            <consortium name="RefSeq"/>
        </authorList>
    </citation>
    <scope>IDENTIFICATION</scope>
    <source>
        <strain evidence="8">Ishihara</strain>
        <tissue evidence="8">Whole body</tissue>
    </source>
</reference>
<gene>
    <name evidence="8" type="primary">LOC111359564</name>
</gene>
<evidence type="ECO:0000313" key="8">
    <source>
        <dbReference type="RefSeq" id="XP_022830920.1"/>
    </source>
</evidence>
<dbReference type="SUPFAM" id="SSF54373">
    <property type="entry name" value="FAD-linked reductases, C-terminal domain"/>
    <property type="match status" value="1"/>
</dbReference>
<dbReference type="GeneID" id="111359564"/>
<name>A0A9J7EHD7_SPOLT</name>
<organism evidence="7 8">
    <name type="scientific">Spodoptera litura</name>
    <name type="common">Asian cotton leafworm</name>
    <dbReference type="NCBI Taxonomy" id="69820"/>
    <lineage>
        <taxon>Eukaryota</taxon>
        <taxon>Metazoa</taxon>
        <taxon>Ecdysozoa</taxon>
        <taxon>Arthropoda</taxon>
        <taxon>Hexapoda</taxon>
        <taxon>Insecta</taxon>
        <taxon>Pterygota</taxon>
        <taxon>Neoptera</taxon>
        <taxon>Endopterygota</taxon>
        <taxon>Lepidoptera</taxon>
        <taxon>Glossata</taxon>
        <taxon>Ditrysia</taxon>
        <taxon>Noctuoidea</taxon>
        <taxon>Noctuidae</taxon>
        <taxon>Amphipyrinae</taxon>
        <taxon>Spodoptera</taxon>
    </lineage>
</organism>
<keyword evidence="3" id="KW-0285">Flavoprotein</keyword>
<dbReference type="PROSITE" id="PS00624">
    <property type="entry name" value="GMC_OXRED_2"/>
    <property type="match status" value="1"/>
</dbReference>
<dbReference type="PIRSF" id="PIRSF000137">
    <property type="entry name" value="Alcohol_oxidase"/>
    <property type="match status" value="1"/>
</dbReference>
<dbReference type="InterPro" id="IPR000172">
    <property type="entry name" value="GMC_OxRdtase_N"/>
</dbReference>
<dbReference type="RefSeq" id="XP_022830920.1">
    <property type="nucleotide sequence ID" value="XM_022975152.1"/>
</dbReference>
<keyword evidence="4 5" id="KW-0274">FAD</keyword>
<feature type="binding site" evidence="5">
    <location>
        <position position="121"/>
    </location>
    <ligand>
        <name>FAD</name>
        <dbReference type="ChEBI" id="CHEBI:57692"/>
    </ligand>
</feature>
<dbReference type="PANTHER" id="PTHR11552:SF147">
    <property type="entry name" value="CHOLINE DEHYDROGENASE, MITOCHONDRIAL"/>
    <property type="match status" value="1"/>
</dbReference>